<evidence type="ECO:0000313" key="2">
    <source>
        <dbReference type="EMBL" id="MCE7003331.1"/>
    </source>
</evidence>
<evidence type="ECO:0000313" key="3">
    <source>
        <dbReference type="Proteomes" id="UP001521150"/>
    </source>
</evidence>
<name>A0ABS8Z623_9PSEU</name>
<proteinExistence type="predicted"/>
<keyword evidence="3" id="KW-1185">Reference proteome</keyword>
<dbReference type="Pfam" id="PF08386">
    <property type="entry name" value="Abhydrolase_4"/>
    <property type="match status" value="1"/>
</dbReference>
<dbReference type="Proteomes" id="UP001521150">
    <property type="component" value="Unassembled WGS sequence"/>
</dbReference>
<dbReference type="RefSeq" id="WP_233724865.1">
    <property type="nucleotide sequence ID" value="NZ_JAJVCN010000001.1"/>
</dbReference>
<comment type="caution">
    <text evidence="2">The sequence shown here is derived from an EMBL/GenBank/DDBJ whole genome shotgun (WGS) entry which is preliminary data.</text>
</comment>
<dbReference type="InterPro" id="IPR013595">
    <property type="entry name" value="Pept_S33_TAP-like_C"/>
</dbReference>
<protein>
    <submittedName>
        <fullName evidence="2">Alpha/beta hydrolase</fullName>
    </submittedName>
</protein>
<organism evidence="2 3">
    <name type="scientific">Kibdelosporangium philippinense</name>
    <dbReference type="NCBI Taxonomy" id="211113"/>
    <lineage>
        <taxon>Bacteria</taxon>
        <taxon>Bacillati</taxon>
        <taxon>Actinomycetota</taxon>
        <taxon>Actinomycetes</taxon>
        <taxon>Pseudonocardiales</taxon>
        <taxon>Pseudonocardiaceae</taxon>
        <taxon>Kibdelosporangium</taxon>
    </lineage>
</organism>
<dbReference type="EMBL" id="JAJVCN010000001">
    <property type="protein sequence ID" value="MCE7003331.1"/>
    <property type="molecule type" value="Genomic_DNA"/>
</dbReference>
<evidence type="ECO:0000259" key="1">
    <source>
        <dbReference type="Pfam" id="PF08386"/>
    </source>
</evidence>
<accession>A0ABS8Z623</accession>
<gene>
    <name evidence="2" type="ORF">LWC34_10905</name>
</gene>
<dbReference type="GO" id="GO:0016787">
    <property type="term" value="F:hydrolase activity"/>
    <property type="evidence" value="ECO:0007669"/>
    <property type="project" value="UniProtKB-KW"/>
</dbReference>
<keyword evidence="2" id="KW-0378">Hydrolase</keyword>
<feature type="domain" description="Peptidase S33 tripeptidyl aminopeptidase-like C-terminal" evidence="1">
    <location>
        <begin position="18"/>
        <end position="74"/>
    </location>
</feature>
<reference evidence="2 3" key="1">
    <citation type="submission" date="2021-12" db="EMBL/GenBank/DDBJ databases">
        <title>Genome sequence of Kibdelosporangium philippinense ATCC 49844.</title>
        <authorList>
            <person name="Fedorov E.A."/>
            <person name="Omeragic M."/>
            <person name="Shalygina K.F."/>
            <person name="Maclea K.S."/>
        </authorList>
    </citation>
    <scope>NUCLEOTIDE SEQUENCE [LARGE SCALE GENOMIC DNA]</scope>
    <source>
        <strain evidence="2 3">ATCC 49844</strain>
    </source>
</reference>
<sequence>MQPRDQEPGAGDRQLLRPLTHYEFSQRMARQLGNAVLLSVDAFGHCILGQSQCVDKAAARYLTTLEVPQPGQVCQPNLQPF</sequence>